<organism evidence="1 2">
    <name type="scientific">Streptomyces orinoci</name>
    <name type="common">Streptoverticillium orinoci</name>
    <dbReference type="NCBI Taxonomy" id="67339"/>
    <lineage>
        <taxon>Bacteria</taxon>
        <taxon>Bacillati</taxon>
        <taxon>Actinomycetota</taxon>
        <taxon>Actinomycetes</taxon>
        <taxon>Kitasatosporales</taxon>
        <taxon>Streptomycetaceae</taxon>
        <taxon>Streptomyces</taxon>
    </lineage>
</organism>
<dbReference type="EMBL" id="JBFAUK010000020">
    <property type="protein sequence ID" value="MEV5509370.1"/>
    <property type="molecule type" value="Genomic_DNA"/>
</dbReference>
<proteinExistence type="predicted"/>
<protein>
    <submittedName>
        <fullName evidence="1">Uncharacterized protein</fullName>
    </submittedName>
</protein>
<gene>
    <name evidence="1" type="ORF">AB0L16_23545</name>
</gene>
<name>A0ABV3K2X0_STRON</name>
<evidence type="ECO:0000313" key="1">
    <source>
        <dbReference type="EMBL" id="MEV5509370.1"/>
    </source>
</evidence>
<sequence length="56" mass="5878">MLTASGRSLSEQVPERVAAGCPYDSVGRLRGWEAIGIEKRVRHACVHTPAGADGAS</sequence>
<evidence type="ECO:0000313" key="2">
    <source>
        <dbReference type="Proteomes" id="UP001552594"/>
    </source>
</evidence>
<dbReference type="RefSeq" id="WP_161968778.1">
    <property type="nucleotide sequence ID" value="NZ_JBFAUK010000020.1"/>
</dbReference>
<reference evidence="1 2" key="1">
    <citation type="submission" date="2024-06" db="EMBL/GenBank/DDBJ databases">
        <title>The Natural Products Discovery Center: Release of the First 8490 Sequenced Strains for Exploring Actinobacteria Biosynthetic Diversity.</title>
        <authorList>
            <person name="Kalkreuter E."/>
            <person name="Kautsar S.A."/>
            <person name="Yang D."/>
            <person name="Bader C.D."/>
            <person name="Teijaro C.N."/>
            <person name="Fluegel L."/>
            <person name="Davis C.M."/>
            <person name="Simpson J.R."/>
            <person name="Lauterbach L."/>
            <person name="Steele A.D."/>
            <person name="Gui C."/>
            <person name="Meng S."/>
            <person name="Li G."/>
            <person name="Viehrig K."/>
            <person name="Ye F."/>
            <person name="Su P."/>
            <person name="Kiefer A.F."/>
            <person name="Nichols A."/>
            <person name="Cepeda A.J."/>
            <person name="Yan W."/>
            <person name="Fan B."/>
            <person name="Jiang Y."/>
            <person name="Adhikari A."/>
            <person name="Zheng C.-J."/>
            <person name="Schuster L."/>
            <person name="Cowan T.M."/>
            <person name="Smanski M.J."/>
            <person name="Chevrette M.G."/>
            <person name="De Carvalho L.P.S."/>
            <person name="Shen B."/>
        </authorList>
    </citation>
    <scope>NUCLEOTIDE SEQUENCE [LARGE SCALE GENOMIC DNA]</scope>
    <source>
        <strain evidence="1 2">NPDC052347</strain>
    </source>
</reference>
<keyword evidence="2" id="KW-1185">Reference proteome</keyword>
<dbReference type="Proteomes" id="UP001552594">
    <property type="component" value="Unassembled WGS sequence"/>
</dbReference>
<accession>A0ABV3K2X0</accession>
<comment type="caution">
    <text evidence="1">The sequence shown here is derived from an EMBL/GenBank/DDBJ whole genome shotgun (WGS) entry which is preliminary data.</text>
</comment>